<dbReference type="Pfam" id="PF02146">
    <property type="entry name" value="SIR2"/>
    <property type="match status" value="1"/>
</dbReference>
<dbReference type="AlphaFoldDB" id="A0A368KSA3"/>
<dbReference type="Gene3D" id="3.40.50.1220">
    <property type="entry name" value="TPP-binding domain"/>
    <property type="match status" value="1"/>
</dbReference>
<feature type="binding site" evidence="4">
    <location>
        <position position="145"/>
    </location>
    <ligand>
        <name>Zn(2+)</name>
        <dbReference type="ChEBI" id="CHEBI:29105"/>
    </ligand>
</feature>
<gene>
    <name evidence="6" type="ORF">DTL42_11005</name>
</gene>
<protein>
    <recommendedName>
        <fullName evidence="1">protein acetyllysine N-acetyltransferase</fullName>
        <ecNumber evidence="1">2.3.1.286</ecNumber>
    </recommendedName>
</protein>
<sequence>MFPSYWASNEADFLGINNVSSDLQLVSLWLRKAKSAVVFTGAGISTESGIPDFRSPGGVWTKYRTVYFDEFCRSAEARHEYWSQKSEAHTEFAAAVPNVGHHTIAQWEASGLIRGVITQNIDGLHQIAGSQDVLELHGTAREVSCLDCDARFPVAPFVEQFRTTNQVPLCPKCGDGRLKHATVSFGQSLPEKVFERAHHWCQEADLVISVGSSLVVYPAAGLPELAKRNRAKLVIINRDETGLDSMADMLVDGSCGEALAAIHAAL</sequence>
<dbReference type="EMBL" id="QPEX01000019">
    <property type="protein sequence ID" value="RCS50627.1"/>
    <property type="molecule type" value="Genomic_DNA"/>
</dbReference>
<feature type="binding site" evidence="4">
    <location>
        <position position="173"/>
    </location>
    <ligand>
        <name>Zn(2+)</name>
        <dbReference type="ChEBI" id="CHEBI:29105"/>
    </ligand>
</feature>
<dbReference type="InterPro" id="IPR050134">
    <property type="entry name" value="NAD-dep_sirtuin_deacylases"/>
</dbReference>
<dbReference type="InterPro" id="IPR029035">
    <property type="entry name" value="DHS-like_NAD/FAD-binding_dom"/>
</dbReference>
<feature type="binding site" evidence="4">
    <location>
        <position position="170"/>
    </location>
    <ligand>
        <name>Zn(2+)</name>
        <dbReference type="ChEBI" id="CHEBI:29105"/>
    </ligand>
</feature>
<dbReference type="PROSITE" id="PS50305">
    <property type="entry name" value="SIRTUIN"/>
    <property type="match status" value="1"/>
</dbReference>
<dbReference type="NCBIfam" id="NF001753">
    <property type="entry name" value="PRK00481.1-3"/>
    <property type="match status" value="1"/>
</dbReference>
<comment type="caution">
    <text evidence="6">The sequence shown here is derived from an EMBL/GenBank/DDBJ whole genome shotgun (WGS) entry which is preliminary data.</text>
</comment>
<feature type="domain" description="Deacetylase sirtuin-type" evidence="5">
    <location>
        <begin position="16"/>
        <end position="266"/>
    </location>
</feature>
<dbReference type="PANTHER" id="PTHR11085">
    <property type="entry name" value="NAD-DEPENDENT PROTEIN DEACYLASE SIRTUIN-5, MITOCHONDRIAL-RELATED"/>
    <property type="match status" value="1"/>
</dbReference>
<evidence type="ECO:0000256" key="2">
    <source>
        <dbReference type="ARBA" id="ARBA00022679"/>
    </source>
</evidence>
<reference evidence="6 7" key="1">
    <citation type="submission" date="2018-07" db="EMBL/GenBank/DDBJ databases">
        <title>Comparative genomes isolates from brazilian mangrove.</title>
        <authorList>
            <person name="De Araujo J.E."/>
            <person name="Taketani R.G."/>
            <person name="Silva M.C.P."/>
            <person name="Lourenco M.V."/>
            <person name="Oliveira V.M."/>
            <person name="Andreote F.D."/>
        </authorList>
    </citation>
    <scope>NUCLEOTIDE SEQUENCE [LARGE SCALE GENOMIC DNA]</scope>
    <source>
        <strain evidence="6 7">HEX PRIS-MGV</strain>
    </source>
</reference>
<dbReference type="InterPro" id="IPR003000">
    <property type="entry name" value="Sirtuin"/>
</dbReference>
<evidence type="ECO:0000313" key="6">
    <source>
        <dbReference type="EMBL" id="RCS50627.1"/>
    </source>
</evidence>
<dbReference type="PANTHER" id="PTHR11085:SF10">
    <property type="entry name" value="NAD-DEPENDENT PROTEIN DEACYLASE SIRTUIN-5, MITOCHONDRIAL-RELATED"/>
    <property type="match status" value="1"/>
</dbReference>
<evidence type="ECO:0000256" key="4">
    <source>
        <dbReference type="PROSITE-ProRule" id="PRU00236"/>
    </source>
</evidence>
<dbReference type="Gene3D" id="3.30.1600.10">
    <property type="entry name" value="SIR2/SIRT2 'Small Domain"/>
    <property type="match status" value="1"/>
</dbReference>
<dbReference type="GO" id="GO:0046872">
    <property type="term" value="F:metal ion binding"/>
    <property type="evidence" value="ECO:0007669"/>
    <property type="project" value="UniProtKB-KW"/>
</dbReference>
<keyword evidence="3" id="KW-0520">NAD</keyword>
<dbReference type="InterPro" id="IPR026591">
    <property type="entry name" value="Sirtuin_cat_small_dom_sf"/>
</dbReference>
<accession>A0A368KSA3</accession>
<evidence type="ECO:0000256" key="1">
    <source>
        <dbReference type="ARBA" id="ARBA00012928"/>
    </source>
</evidence>
<dbReference type="SUPFAM" id="SSF52467">
    <property type="entry name" value="DHS-like NAD/FAD-binding domain"/>
    <property type="match status" value="1"/>
</dbReference>
<keyword evidence="2" id="KW-0808">Transferase</keyword>
<feature type="binding site" evidence="4">
    <location>
        <position position="148"/>
    </location>
    <ligand>
        <name>Zn(2+)</name>
        <dbReference type="ChEBI" id="CHEBI:29105"/>
    </ligand>
</feature>
<evidence type="ECO:0000256" key="3">
    <source>
        <dbReference type="ARBA" id="ARBA00023027"/>
    </source>
</evidence>
<evidence type="ECO:0000313" key="7">
    <source>
        <dbReference type="Proteomes" id="UP000253562"/>
    </source>
</evidence>
<proteinExistence type="predicted"/>
<dbReference type="Proteomes" id="UP000253562">
    <property type="component" value="Unassembled WGS sequence"/>
</dbReference>
<name>A0A368KSA3_9BACT</name>
<feature type="active site" description="Proton acceptor" evidence="4">
    <location>
        <position position="137"/>
    </location>
</feature>
<keyword evidence="4" id="KW-0479">Metal-binding</keyword>
<keyword evidence="4" id="KW-0862">Zinc</keyword>
<organism evidence="6 7">
    <name type="scientific">Bremerella cremea</name>
    <dbReference type="NCBI Taxonomy" id="1031537"/>
    <lineage>
        <taxon>Bacteria</taxon>
        <taxon>Pseudomonadati</taxon>
        <taxon>Planctomycetota</taxon>
        <taxon>Planctomycetia</taxon>
        <taxon>Pirellulales</taxon>
        <taxon>Pirellulaceae</taxon>
        <taxon>Bremerella</taxon>
    </lineage>
</organism>
<dbReference type="InterPro" id="IPR026590">
    <property type="entry name" value="Ssirtuin_cat_dom"/>
</dbReference>
<dbReference type="GO" id="GO:0070403">
    <property type="term" value="F:NAD+ binding"/>
    <property type="evidence" value="ECO:0007669"/>
    <property type="project" value="InterPro"/>
</dbReference>
<evidence type="ECO:0000259" key="5">
    <source>
        <dbReference type="PROSITE" id="PS50305"/>
    </source>
</evidence>
<dbReference type="CDD" id="cd01407">
    <property type="entry name" value="SIR2-fam"/>
    <property type="match status" value="1"/>
</dbReference>
<dbReference type="GO" id="GO:0017136">
    <property type="term" value="F:histone deacetylase activity, NAD-dependent"/>
    <property type="evidence" value="ECO:0007669"/>
    <property type="project" value="TreeGrafter"/>
</dbReference>
<dbReference type="EC" id="2.3.1.286" evidence="1"/>